<name>A0A4Q9PIZ3_9APHY</name>
<reference evidence="1 2" key="1">
    <citation type="submission" date="2019-01" db="EMBL/GenBank/DDBJ databases">
        <title>Draft genome sequences of three monokaryotic isolates of the white-rot basidiomycete fungus Dichomitus squalens.</title>
        <authorList>
            <consortium name="DOE Joint Genome Institute"/>
            <person name="Lopez S.C."/>
            <person name="Andreopoulos B."/>
            <person name="Pangilinan J."/>
            <person name="Lipzen A."/>
            <person name="Riley R."/>
            <person name="Ahrendt S."/>
            <person name="Ng V."/>
            <person name="Barry K."/>
            <person name="Daum C."/>
            <person name="Grigoriev I.V."/>
            <person name="Hilden K.S."/>
            <person name="Makela M.R."/>
            <person name="de Vries R.P."/>
        </authorList>
    </citation>
    <scope>NUCLEOTIDE SEQUENCE [LARGE SCALE GENOMIC DNA]</scope>
    <source>
        <strain evidence="1 2">CBS 464.89</strain>
    </source>
</reference>
<gene>
    <name evidence="1" type="ORF">BD310DRAFT_936770</name>
</gene>
<dbReference type="AlphaFoldDB" id="A0A4Q9PIZ3"/>
<evidence type="ECO:0000313" key="2">
    <source>
        <dbReference type="Proteomes" id="UP000292082"/>
    </source>
</evidence>
<organism evidence="1 2">
    <name type="scientific">Dichomitus squalens</name>
    <dbReference type="NCBI Taxonomy" id="114155"/>
    <lineage>
        <taxon>Eukaryota</taxon>
        <taxon>Fungi</taxon>
        <taxon>Dikarya</taxon>
        <taxon>Basidiomycota</taxon>
        <taxon>Agaricomycotina</taxon>
        <taxon>Agaricomycetes</taxon>
        <taxon>Polyporales</taxon>
        <taxon>Polyporaceae</taxon>
        <taxon>Dichomitus</taxon>
    </lineage>
</organism>
<evidence type="ECO:0000313" key="1">
    <source>
        <dbReference type="EMBL" id="TBU54049.1"/>
    </source>
</evidence>
<dbReference type="EMBL" id="ML145198">
    <property type="protein sequence ID" value="TBU54049.1"/>
    <property type="molecule type" value="Genomic_DNA"/>
</dbReference>
<sequence>MREGAWSLACRAAFSLRSLRPDPCYLLFCPRFGSCGVSVTSGPRGARPFFNLVPSNRADQTTRRLLPELRSKTR</sequence>
<dbReference type="Proteomes" id="UP000292082">
    <property type="component" value="Unassembled WGS sequence"/>
</dbReference>
<keyword evidence="2" id="KW-1185">Reference proteome</keyword>
<accession>A0A4Q9PIZ3</accession>
<protein>
    <submittedName>
        <fullName evidence="1">Uncharacterized protein</fullName>
    </submittedName>
</protein>
<proteinExistence type="predicted"/>